<dbReference type="Proteomes" id="UP001304671">
    <property type="component" value="Unassembled WGS sequence"/>
</dbReference>
<dbReference type="SUPFAM" id="SSF51126">
    <property type="entry name" value="Pectin lyase-like"/>
    <property type="match status" value="1"/>
</dbReference>
<feature type="domain" description="DUF4957" evidence="2">
    <location>
        <begin position="274"/>
        <end position="404"/>
    </location>
</feature>
<keyword evidence="1" id="KW-0732">Signal</keyword>
<evidence type="ECO:0000313" key="4">
    <source>
        <dbReference type="Proteomes" id="UP001304671"/>
    </source>
</evidence>
<dbReference type="PROSITE" id="PS51257">
    <property type="entry name" value="PROKAR_LIPOPROTEIN"/>
    <property type="match status" value="1"/>
</dbReference>
<reference evidence="3 4" key="1">
    <citation type="submission" date="2023-12" db="EMBL/GenBank/DDBJ databases">
        <title>Novel species of the genus Arcicella isolated from rivers.</title>
        <authorList>
            <person name="Lu H."/>
        </authorList>
    </citation>
    <scope>NUCLEOTIDE SEQUENCE [LARGE SCALE GENOMIC DNA]</scope>
    <source>
        <strain evidence="3 4">LMG 21963</strain>
    </source>
</reference>
<comment type="caution">
    <text evidence="3">The sequence shown here is derived from an EMBL/GenBank/DDBJ whole genome shotgun (WGS) entry which is preliminary data.</text>
</comment>
<gene>
    <name evidence="3" type="ORF">VB264_02020</name>
</gene>
<dbReference type="InterPro" id="IPR032530">
    <property type="entry name" value="DUF4957"/>
</dbReference>
<sequence length="553" mass="59825">MNKTHIKQSLAVVLVSLGAFFACKTEDEITAETRLFRPVLNKELSAKNNTIIVNMGNIKAATGYTVEVSRDTFKTTDYSFKVDTNYVVVDQTLLKGESLYWNTTYQVRAKAHALKAEFDSKVSDLGSVRTEKFPSIMVTPTAADVIDVAARVRWATGGVAITKVKVFAKTDLKLATPLAQYDVSEADQKAGSTIIKKLNPLTTYQLAIYSADGTVKGWDNYTTISRAVDTSSPNVIDLSESDDPNALNAALLTVVEGGTIVLKKGATYVMPTNNFLKSVTITSAYGFGEQKTIITTSGGGNIGAGVTLDYIRFSNIEFIGADIGGSYIFNPNIATLTTVKELSFDNCIISNMRGVLRIRAKAFVNNFIIKNSIVYQIGTYGVLTTDTDGAGNAAVDNIILQSSTFSKINIFLTSRQNSNSVVIEDCTLSEIATNGGSLFNWRGTSVGLRNVTNGIKIANCIWGHAWDQAGTSVLTVRGKSAGLDVTNFTVLNTYTTGDFGFVAGTEISGLPSFTYTKKASELWVSPYSGLNFNFKDATFAGRKDTGDPRWRVK</sequence>
<name>A0ABU5QI89_9BACT</name>
<evidence type="ECO:0000256" key="1">
    <source>
        <dbReference type="SAM" id="SignalP"/>
    </source>
</evidence>
<protein>
    <submittedName>
        <fullName evidence="3">DUF5123 domain-containing protein</fullName>
    </submittedName>
</protein>
<organism evidence="3 4">
    <name type="scientific">Arcicella aquatica</name>
    <dbReference type="NCBI Taxonomy" id="217141"/>
    <lineage>
        <taxon>Bacteria</taxon>
        <taxon>Pseudomonadati</taxon>
        <taxon>Bacteroidota</taxon>
        <taxon>Cytophagia</taxon>
        <taxon>Cytophagales</taxon>
        <taxon>Flectobacillaceae</taxon>
        <taxon>Arcicella</taxon>
    </lineage>
</organism>
<dbReference type="EMBL" id="JAYFUL010000001">
    <property type="protein sequence ID" value="MEA5256540.1"/>
    <property type="molecule type" value="Genomic_DNA"/>
</dbReference>
<feature type="signal peptide" evidence="1">
    <location>
        <begin position="1"/>
        <end position="24"/>
    </location>
</feature>
<dbReference type="InterPro" id="IPR011050">
    <property type="entry name" value="Pectin_lyase_fold/virulence"/>
</dbReference>
<keyword evidence="4" id="KW-1185">Reference proteome</keyword>
<proteinExistence type="predicted"/>
<dbReference type="RefSeq" id="WP_323246318.1">
    <property type="nucleotide sequence ID" value="NZ_JAYFUL010000001.1"/>
</dbReference>
<feature type="chain" id="PRO_5047337814" evidence="1">
    <location>
        <begin position="25"/>
        <end position="553"/>
    </location>
</feature>
<dbReference type="Pfam" id="PF16318">
    <property type="entry name" value="DUF4957"/>
    <property type="match status" value="1"/>
</dbReference>
<evidence type="ECO:0000313" key="3">
    <source>
        <dbReference type="EMBL" id="MEA5256540.1"/>
    </source>
</evidence>
<accession>A0ABU5QI89</accession>
<evidence type="ECO:0000259" key="2">
    <source>
        <dbReference type="Pfam" id="PF16318"/>
    </source>
</evidence>